<proteinExistence type="predicted"/>
<evidence type="ECO:0000313" key="6">
    <source>
        <dbReference type="Proteomes" id="UP000321408"/>
    </source>
</evidence>
<dbReference type="InterPro" id="IPR011335">
    <property type="entry name" value="Restrct_endonuc-II-like"/>
</dbReference>
<dbReference type="GO" id="GO:0003697">
    <property type="term" value="F:single-stranded DNA binding"/>
    <property type="evidence" value="ECO:0007669"/>
    <property type="project" value="TreeGrafter"/>
</dbReference>
<dbReference type="PANTHER" id="PTHR10150">
    <property type="entry name" value="DNA REPAIR ENDONUCLEASE XPF"/>
    <property type="match status" value="1"/>
</dbReference>
<evidence type="ECO:0000256" key="2">
    <source>
        <dbReference type="ARBA" id="ARBA00022801"/>
    </source>
</evidence>
<dbReference type="Gene3D" id="1.10.150.20">
    <property type="entry name" value="5' to 3' exonuclease, C-terminal subdomain"/>
    <property type="match status" value="1"/>
</dbReference>
<evidence type="ECO:0000313" key="5">
    <source>
        <dbReference type="EMBL" id="QEE16299.2"/>
    </source>
</evidence>
<keyword evidence="3" id="KW-0238">DNA-binding</keyword>
<evidence type="ECO:0000256" key="1">
    <source>
        <dbReference type="ARBA" id="ARBA00022763"/>
    </source>
</evidence>
<accession>A0A5B9DAN6</accession>
<dbReference type="SMART" id="SM00891">
    <property type="entry name" value="ERCC4"/>
    <property type="match status" value="1"/>
</dbReference>
<dbReference type="SUPFAM" id="SSF52980">
    <property type="entry name" value="Restriction endonuclease-like"/>
    <property type="match status" value="1"/>
</dbReference>
<dbReference type="PANTHER" id="PTHR10150:SF0">
    <property type="entry name" value="DNA REPAIR ENDONUCLEASE XPF"/>
    <property type="match status" value="1"/>
</dbReference>
<dbReference type="GO" id="GO:0000014">
    <property type="term" value="F:single-stranded DNA endodeoxyribonuclease activity"/>
    <property type="evidence" value="ECO:0007669"/>
    <property type="project" value="TreeGrafter"/>
</dbReference>
<keyword evidence="2" id="KW-0378">Hydrolase</keyword>
<keyword evidence="1" id="KW-0227">DNA damage</keyword>
<name>A0A5B9DAN6_9ARCH</name>
<dbReference type="GO" id="GO:0000724">
    <property type="term" value="P:double-strand break repair via homologous recombination"/>
    <property type="evidence" value="ECO:0007669"/>
    <property type="project" value="TreeGrafter"/>
</dbReference>
<sequence>MDYIKSHSKNRGKNVLLNRFPKKNNMQSTSKTQPLSTSKCNPLIIMDERERNEIRAVFETIPCHLQIETLDIADYVISNDIAIERKRGDDLVASICDNRFFSQLQHLKKHYTKPLIILENPTKMFERKGVYEASIYGAMLYAIYKMKIPLFPTRDARETAETIWSFAKFVQKSAPFEYVPIKIEQEKISRDSQLFFLEGLCQVSEKKARILLDHFKTPYNVLQAITETTITYTKTGNPKGISGRLAELKGFGHKFLKMNQELLENIF</sequence>
<gene>
    <name evidence="5" type="ORF">DSAG12_02129</name>
</gene>
<dbReference type="GO" id="GO:1901255">
    <property type="term" value="P:nucleotide-excision repair involved in interstrand cross-link repair"/>
    <property type="evidence" value="ECO:0007669"/>
    <property type="project" value="TreeGrafter"/>
</dbReference>
<evidence type="ECO:0000256" key="3">
    <source>
        <dbReference type="ARBA" id="ARBA00023125"/>
    </source>
</evidence>
<keyword evidence="4" id="KW-0234">DNA repair</keyword>
<dbReference type="AlphaFoldDB" id="A0A5B9DAN6"/>
<evidence type="ECO:0000256" key="4">
    <source>
        <dbReference type="ARBA" id="ARBA00023204"/>
    </source>
</evidence>
<dbReference type="KEGG" id="psyt:DSAG12_02129"/>
<dbReference type="GO" id="GO:0003684">
    <property type="term" value="F:damaged DNA binding"/>
    <property type="evidence" value="ECO:0007669"/>
    <property type="project" value="TreeGrafter"/>
</dbReference>
<dbReference type="EMBL" id="CP042905">
    <property type="protein sequence ID" value="QEE16299.2"/>
    <property type="molecule type" value="Genomic_DNA"/>
</dbReference>
<dbReference type="Gene3D" id="3.40.50.10130">
    <property type="match status" value="1"/>
</dbReference>
<dbReference type="Proteomes" id="UP000321408">
    <property type="component" value="Chromosome"/>
</dbReference>
<organism evidence="5 6">
    <name type="scientific">Promethearchaeum syntrophicum</name>
    <dbReference type="NCBI Taxonomy" id="2594042"/>
    <lineage>
        <taxon>Archaea</taxon>
        <taxon>Promethearchaeati</taxon>
        <taxon>Promethearchaeota</taxon>
        <taxon>Promethearchaeia</taxon>
        <taxon>Promethearchaeales</taxon>
        <taxon>Promethearchaeaceae</taxon>
        <taxon>Promethearchaeum</taxon>
    </lineage>
</organism>
<reference evidence="5 6" key="2">
    <citation type="journal article" date="2024" name="Int. J. Syst. Evol. Microbiol.">
        <title>Promethearchaeum syntrophicum gen. nov., sp. nov., an anaerobic, obligately syntrophic archaeon, the first isolate of the lineage 'Asgard' archaea, and proposal of the new archaeal phylum Promethearchaeota phyl. nov. and kingdom Promethearchaeati regn. nov.</title>
        <authorList>
            <person name="Imachi H."/>
            <person name="Nobu M.K."/>
            <person name="Kato S."/>
            <person name="Takaki Y."/>
            <person name="Miyazaki M."/>
            <person name="Miyata M."/>
            <person name="Ogawara M."/>
            <person name="Saito Y."/>
            <person name="Sakai S."/>
            <person name="Tahara Y.O."/>
            <person name="Takano Y."/>
            <person name="Tasumi E."/>
            <person name="Uematsu K."/>
            <person name="Yoshimura T."/>
            <person name="Itoh T."/>
            <person name="Ohkuma M."/>
            <person name="Takai K."/>
        </authorList>
    </citation>
    <scope>NUCLEOTIDE SEQUENCE [LARGE SCALE GENOMIC DNA]</scope>
    <source>
        <strain evidence="5 6">MK-D1</strain>
    </source>
</reference>
<dbReference type="InterPro" id="IPR006166">
    <property type="entry name" value="ERCC4_domain"/>
</dbReference>
<reference evidence="5 6" key="1">
    <citation type="journal article" date="2020" name="Nature">
        <title>Isolation of an archaeon at the prokaryote-eukaryote interface.</title>
        <authorList>
            <person name="Imachi H."/>
            <person name="Nobu M.K."/>
            <person name="Nakahara N."/>
            <person name="Morono Y."/>
            <person name="Ogawara M."/>
            <person name="Takaki Y."/>
            <person name="Takano Y."/>
            <person name="Uematsu K."/>
            <person name="Ikuta T."/>
            <person name="Ito M."/>
            <person name="Matsui Y."/>
            <person name="Miyazaki M."/>
            <person name="Murata K."/>
            <person name="Saito Y."/>
            <person name="Sakai S."/>
            <person name="Song C."/>
            <person name="Tasumi E."/>
            <person name="Yamanaka Y."/>
            <person name="Yamaguchi T."/>
            <person name="Kamagata Y."/>
            <person name="Tamaki H."/>
            <person name="Takai K."/>
        </authorList>
    </citation>
    <scope>NUCLEOTIDE SEQUENCE [LARGE SCALE GENOMIC DNA]</scope>
    <source>
        <strain evidence="5 6">MK-D1</strain>
    </source>
</reference>
<keyword evidence="6" id="KW-1185">Reference proteome</keyword>
<dbReference type="CDD" id="cd20075">
    <property type="entry name" value="XPF_nuclease_XPF_arch"/>
    <property type="match status" value="1"/>
</dbReference>
<dbReference type="Pfam" id="PF02732">
    <property type="entry name" value="ERCC4"/>
    <property type="match status" value="1"/>
</dbReference>
<protein>
    <submittedName>
        <fullName evidence="5">ERCC4 domain-containing protein</fullName>
    </submittedName>
</protein>